<keyword evidence="1" id="KW-0175">Coiled coil</keyword>
<gene>
    <name evidence="3" type="ORF">TrST_g6999</name>
</gene>
<feature type="region of interest" description="Disordered" evidence="2">
    <location>
        <begin position="680"/>
        <end position="729"/>
    </location>
</feature>
<protein>
    <recommendedName>
        <fullName evidence="5">Centrosomin N-terminal motif 1 domain-containing protein</fullName>
    </recommendedName>
</protein>
<keyword evidence="4" id="KW-1185">Reference proteome</keyword>
<dbReference type="Proteomes" id="UP001165085">
    <property type="component" value="Unassembled WGS sequence"/>
</dbReference>
<feature type="compositionally biased region" description="Polar residues" evidence="2">
    <location>
        <begin position="9"/>
        <end position="24"/>
    </location>
</feature>
<dbReference type="PANTHER" id="PTHR23159">
    <property type="entry name" value="CENTROSOMAL PROTEIN 2"/>
    <property type="match status" value="1"/>
</dbReference>
<evidence type="ECO:0000256" key="2">
    <source>
        <dbReference type="SAM" id="MobiDB-lite"/>
    </source>
</evidence>
<feature type="coiled-coil region" evidence="1">
    <location>
        <begin position="142"/>
        <end position="169"/>
    </location>
</feature>
<dbReference type="EMBL" id="BRXY01000577">
    <property type="protein sequence ID" value="GMI01206.1"/>
    <property type="molecule type" value="Genomic_DNA"/>
</dbReference>
<feature type="region of interest" description="Disordered" evidence="2">
    <location>
        <begin position="586"/>
        <end position="661"/>
    </location>
</feature>
<reference evidence="4" key="1">
    <citation type="journal article" date="2023" name="Commun. Biol.">
        <title>Genome analysis of Parmales, the sister group of diatoms, reveals the evolutionary specialization of diatoms from phago-mixotrophs to photoautotrophs.</title>
        <authorList>
            <person name="Ban H."/>
            <person name="Sato S."/>
            <person name="Yoshikawa S."/>
            <person name="Yamada K."/>
            <person name="Nakamura Y."/>
            <person name="Ichinomiya M."/>
            <person name="Sato N."/>
            <person name="Blanc-Mathieu R."/>
            <person name="Endo H."/>
            <person name="Kuwata A."/>
            <person name="Ogata H."/>
        </authorList>
    </citation>
    <scope>NUCLEOTIDE SEQUENCE [LARGE SCALE GENOMIC DNA]</scope>
    <source>
        <strain evidence="4">NIES 3701</strain>
    </source>
</reference>
<evidence type="ECO:0000313" key="3">
    <source>
        <dbReference type="EMBL" id="GMI01206.1"/>
    </source>
</evidence>
<sequence>MSYAESVRASPSTPPNRNKPNSPYLSPATKKYVATPNLNKQGTAMKQQEQQNFELKMRIFYLEEKLAKVEDGSHAHPPSQDAQALLHTYESTIERLTEQVKTLNGEKISLSSRVAEMSSDLNMSKNRLDQSKSNDSTLHQQLSAALEANDLLNREVGDLKKKVERGEVEAEIGEQTAELLNNYRSHNEKLTVENGRTAKELASLREMKEMLGNTVLELREELTRVANSAPENTGSEISAALKQQLDTYQEKAELDAQTIEECVQKISELSEESRGQKEDIVRLKEKEKELQVLAQHKEREIMTLSQAGGGKVGPENIRSMLEAQGSMAGELARKELEVEEMRRMLEDSVSRMTQAEDNASQIAEQMVLIKTTSEEVALLEAEEIARLEGELNGMREQMLAAKQETLDEKSEFEKRYQSFVSEGDEMKGEILKLKRQLNSSEEKFAGATQELQAMHGRSQALSNTLHSVQVSHKNFNPWASSGFFSGYGGGGGGEVGESAGVQTQNTAGGAFLPVPPPQNVETPRSGFTDASFAGGTDMTATGTGTGAASTTATGGKGEFSTELEMLYIQREKELLAKLANAMTQIRTEDNGDRGDKGGKGAAVPTKRRKLGKQPMTITVDQNEWEEGGGGSISPPNVPLSPKRGAGKPGLHQPTASSRSKNLLQIEKMKRMQLAGKAVVRLKKGAGTGGGGGNRFRGGAGRSGGGGRGGGGGVGDDAKEQERELTQPFR</sequence>
<dbReference type="PANTHER" id="PTHR23159:SF31">
    <property type="entry name" value="CENTROSOME-ASSOCIATED PROTEIN CEP250 ISOFORM X1"/>
    <property type="match status" value="1"/>
</dbReference>
<comment type="caution">
    <text evidence="3">The sequence shown here is derived from an EMBL/GenBank/DDBJ whole genome shotgun (WGS) entry which is preliminary data.</text>
</comment>
<feature type="region of interest" description="Disordered" evidence="2">
    <location>
        <begin position="1"/>
        <end position="29"/>
    </location>
</feature>
<evidence type="ECO:0000256" key="1">
    <source>
        <dbReference type="SAM" id="Coils"/>
    </source>
</evidence>
<feature type="region of interest" description="Disordered" evidence="2">
    <location>
        <begin position="536"/>
        <end position="555"/>
    </location>
</feature>
<dbReference type="AlphaFoldDB" id="A0A9W7C7Q4"/>
<feature type="coiled-coil region" evidence="1">
    <location>
        <begin position="331"/>
        <end position="450"/>
    </location>
</feature>
<feature type="compositionally biased region" description="Basic and acidic residues" evidence="2">
    <location>
        <begin position="586"/>
        <end position="598"/>
    </location>
</feature>
<feature type="compositionally biased region" description="Basic and acidic residues" evidence="2">
    <location>
        <begin position="715"/>
        <end position="729"/>
    </location>
</feature>
<proteinExistence type="predicted"/>
<evidence type="ECO:0000313" key="4">
    <source>
        <dbReference type="Proteomes" id="UP001165085"/>
    </source>
</evidence>
<accession>A0A9W7C7Q4</accession>
<feature type="coiled-coil region" evidence="1">
    <location>
        <begin position="79"/>
        <end position="113"/>
    </location>
</feature>
<dbReference type="OrthoDB" id="207159at2759"/>
<name>A0A9W7C7Q4_9STRA</name>
<feature type="coiled-coil region" evidence="1">
    <location>
        <begin position="259"/>
        <end position="300"/>
    </location>
</feature>
<evidence type="ECO:0008006" key="5">
    <source>
        <dbReference type="Google" id="ProtNLM"/>
    </source>
</evidence>
<feature type="compositionally biased region" description="Gly residues" evidence="2">
    <location>
        <begin position="685"/>
        <end position="714"/>
    </location>
</feature>
<feature type="compositionally biased region" description="Low complexity" evidence="2">
    <location>
        <begin position="536"/>
        <end position="553"/>
    </location>
</feature>
<organism evidence="3 4">
    <name type="scientific">Triparma strigata</name>
    <dbReference type="NCBI Taxonomy" id="1606541"/>
    <lineage>
        <taxon>Eukaryota</taxon>
        <taxon>Sar</taxon>
        <taxon>Stramenopiles</taxon>
        <taxon>Ochrophyta</taxon>
        <taxon>Bolidophyceae</taxon>
        <taxon>Parmales</taxon>
        <taxon>Triparmaceae</taxon>
        <taxon>Triparma</taxon>
    </lineage>
</organism>